<keyword evidence="4" id="KW-1185">Reference proteome</keyword>
<dbReference type="PANTHER" id="PTHR11260:SF781">
    <property type="entry name" value="GLUTATHIONE S-TRANSFERASE U19"/>
    <property type="match status" value="1"/>
</dbReference>
<gene>
    <name evidence="3" type="ORF">Ddye_019827</name>
</gene>
<dbReference type="CDD" id="cd03185">
    <property type="entry name" value="GST_C_Tau"/>
    <property type="match status" value="1"/>
</dbReference>
<dbReference type="GO" id="GO:0006749">
    <property type="term" value="P:glutathione metabolic process"/>
    <property type="evidence" value="ECO:0007669"/>
    <property type="project" value="InterPro"/>
</dbReference>
<dbReference type="GO" id="GO:0005829">
    <property type="term" value="C:cytosol"/>
    <property type="evidence" value="ECO:0007669"/>
    <property type="project" value="UniProtKB-SubCell"/>
</dbReference>
<comment type="subcellular location">
    <subcellularLocation>
        <location evidence="1">Cytoplasm</location>
        <location evidence="1">Cytosol</location>
    </subcellularLocation>
</comment>
<comment type="caution">
    <text evidence="3">The sequence shown here is derived from an EMBL/GenBank/DDBJ whole genome shotgun (WGS) entry which is preliminary data.</text>
</comment>
<dbReference type="PANTHER" id="PTHR11260">
    <property type="entry name" value="GLUTATHIONE S-TRANSFERASE, GST, SUPERFAMILY, GST DOMAIN CONTAINING"/>
    <property type="match status" value="1"/>
</dbReference>
<dbReference type="PROSITE" id="PS50405">
    <property type="entry name" value="GST_CTER"/>
    <property type="match status" value="1"/>
</dbReference>
<dbReference type="InterPro" id="IPR010987">
    <property type="entry name" value="Glutathione-S-Trfase_C-like"/>
</dbReference>
<dbReference type="EMBL" id="JANJYI010000006">
    <property type="protein sequence ID" value="KAK2644632.1"/>
    <property type="molecule type" value="Genomic_DNA"/>
</dbReference>
<reference evidence="3" key="1">
    <citation type="journal article" date="2023" name="Plant J.">
        <title>Genome sequences and population genomics provide insights into the demographic history, inbreeding, and mutation load of two 'living fossil' tree species of Dipteronia.</title>
        <authorList>
            <person name="Feng Y."/>
            <person name="Comes H.P."/>
            <person name="Chen J."/>
            <person name="Zhu S."/>
            <person name="Lu R."/>
            <person name="Zhang X."/>
            <person name="Li P."/>
            <person name="Qiu J."/>
            <person name="Olsen K.M."/>
            <person name="Qiu Y."/>
        </authorList>
    </citation>
    <scope>NUCLEOTIDE SEQUENCE</scope>
    <source>
        <strain evidence="3">KIB01</strain>
    </source>
</reference>
<dbReference type="InterPro" id="IPR036282">
    <property type="entry name" value="Glutathione-S-Trfase_C_sf"/>
</dbReference>
<sequence>MEDKLVLLDLWATGYAMRIFGIGRKVWASKGEDQEAENKELIEALKTMERELGDEHFFRGERIGFVDVALVPITSWFYTYKTLGNFSIEAECPKLIAWSKRCLEKESVAKSLPDPKKIYEAALWFKKKLGIE</sequence>
<dbReference type="AlphaFoldDB" id="A0AAD9TYU0"/>
<protein>
    <recommendedName>
        <fullName evidence="2">GST C-terminal domain-containing protein</fullName>
    </recommendedName>
</protein>
<evidence type="ECO:0000256" key="1">
    <source>
        <dbReference type="ARBA" id="ARBA00004514"/>
    </source>
</evidence>
<dbReference type="Gene3D" id="1.20.1050.10">
    <property type="match status" value="1"/>
</dbReference>
<dbReference type="SUPFAM" id="SSF47616">
    <property type="entry name" value="GST C-terminal domain-like"/>
    <property type="match status" value="1"/>
</dbReference>
<name>A0AAD9TYU0_9ROSI</name>
<evidence type="ECO:0000313" key="3">
    <source>
        <dbReference type="EMBL" id="KAK2644632.1"/>
    </source>
</evidence>
<dbReference type="Proteomes" id="UP001280121">
    <property type="component" value="Unassembled WGS sequence"/>
</dbReference>
<feature type="domain" description="GST C-terminal" evidence="2">
    <location>
        <begin position="1"/>
        <end position="129"/>
    </location>
</feature>
<dbReference type="GO" id="GO:0004364">
    <property type="term" value="F:glutathione transferase activity"/>
    <property type="evidence" value="ECO:0007669"/>
    <property type="project" value="InterPro"/>
</dbReference>
<accession>A0AAD9TYU0</accession>
<dbReference type="InterPro" id="IPR045073">
    <property type="entry name" value="Omega/Tau-like"/>
</dbReference>
<organism evidence="3 4">
    <name type="scientific">Dipteronia dyeriana</name>
    <dbReference type="NCBI Taxonomy" id="168575"/>
    <lineage>
        <taxon>Eukaryota</taxon>
        <taxon>Viridiplantae</taxon>
        <taxon>Streptophyta</taxon>
        <taxon>Embryophyta</taxon>
        <taxon>Tracheophyta</taxon>
        <taxon>Spermatophyta</taxon>
        <taxon>Magnoliopsida</taxon>
        <taxon>eudicotyledons</taxon>
        <taxon>Gunneridae</taxon>
        <taxon>Pentapetalae</taxon>
        <taxon>rosids</taxon>
        <taxon>malvids</taxon>
        <taxon>Sapindales</taxon>
        <taxon>Sapindaceae</taxon>
        <taxon>Hippocastanoideae</taxon>
        <taxon>Acereae</taxon>
        <taxon>Dipteronia</taxon>
    </lineage>
</organism>
<proteinExistence type="predicted"/>
<evidence type="ECO:0000313" key="4">
    <source>
        <dbReference type="Proteomes" id="UP001280121"/>
    </source>
</evidence>
<dbReference type="InterPro" id="IPR004046">
    <property type="entry name" value="GST_C"/>
</dbReference>
<evidence type="ECO:0000259" key="2">
    <source>
        <dbReference type="PROSITE" id="PS50405"/>
    </source>
</evidence>
<dbReference type="InterPro" id="IPR045074">
    <property type="entry name" value="GST_C_Tau"/>
</dbReference>
<dbReference type="Pfam" id="PF00043">
    <property type="entry name" value="GST_C"/>
    <property type="match status" value="1"/>
</dbReference>